<dbReference type="Gene3D" id="1.10.150.20">
    <property type="entry name" value="5' to 3' exonuclease, C-terminal subdomain"/>
    <property type="match status" value="1"/>
</dbReference>
<keyword evidence="2" id="KW-0963">Cytoplasm</keyword>
<dbReference type="PROSITE" id="PS50173">
    <property type="entry name" value="UMUC"/>
    <property type="match status" value="1"/>
</dbReference>
<dbReference type="EC" id="2.7.7.7" evidence="2"/>
<keyword evidence="2" id="KW-0548">Nucleotidyltransferase</keyword>
<keyword evidence="2" id="KW-0239">DNA-directed DNA polymerase</keyword>
<dbReference type="InterPro" id="IPR022880">
    <property type="entry name" value="DNApol_IV"/>
</dbReference>
<keyword evidence="2" id="KW-0515">Mutator protein</keyword>
<comment type="caution">
    <text evidence="4">The sequence shown here is derived from an EMBL/GenBank/DDBJ whole genome shotgun (WGS) entry which is preliminary data.</text>
</comment>
<keyword evidence="2" id="KW-0234">DNA repair</keyword>
<comment type="subcellular location">
    <subcellularLocation>
        <location evidence="2">Cytoplasm</location>
    </subcellularLocation>
</comment>
<evidence type="ECO:0000256" key="2">
    <source>
        <dbReference type="HAMAP-Rule" id="MF_01113"/>
    </source>
</evidence>
<dbReference type="Gene3D" id="3.30.1490.100">
    <property type="entry name" value="DNA polymerase, Y-family, little finger domain"/>
    <property type="match status" value="1"/>
</dbReference>
<name>A0ABV4UZ61_9BACL</name>
<dbReference type="Pfam" id="PF11799">
    <property type="entry name" value="IMS_C"/>
    <property type="match status" value="1"/>
</dbReference>
<reference evidence="4 5" key="1">
    <citation type="submission" date="2024-09" db="EMBL/GenBank/DDBJ databases">
        <authorList>
            <person name="Makale K.P.P."/>
            <person name="Makhzoum A."/>
            <person name="Rantong G."/>
            <person name="Rahube T.O."/>
        </authorList>
    </citation>
    <scope>NUCLEOTIDE SEQUENCE [LARGE SCALE GENOMIC DNA]</scope>
    <source>
        <strain evidence="4 5">KM_D13</strain>
    </source>
</reference>
<evidence type="ECO:0000256" key="1">
    <source>
        <dbReference type="ARBA" id="ARBA00010945"/>
    </source>
</evidence>
<protein>
    <recommendedName>
        <fullName evidence="2">DNA polymerase IV</fullName>
        <shortName evidence="2">Pol IV</shortName>
        <ecNumber evidence="2">2.7.7.7</ecNumber>
    </recommendedName>
</protein>
<keyword evidence="2" id="KW-0235">DNA replication</keyword>
<keyword evidence="2" id="KW-0227">DNA damage</keyword>
<feature type="active site" evidence="2">
    <location>
        <position position="106"/>
    </location>
</feature>
<evidence type="ECO:0000259" key="3">
    <source>
        <dbReference type="PROSITE" id="PS50173"/>
    </source>
</evidence>
<dbReference type="InterPro" id="IPR036775">
    <property type="entry name" value="DNA_pol_Y-fam_lit_finger_sf"/>
</dbReference>
<dbReference type="Gene3D" id="3.40.1170.60">
    <property type="match status" value="1"/>
</dbReference>
<feature type="binding site" evidence="2">
    <location>
        <position position="9"/>
    </location>
    <ligand>
        <name>Mg(2+)</name>
        <dbReference type="ChEBI" id="CHEBI:18420"/>
    </ligand>
</feature>
<organism evidence="4 5">
    <name type="scientific">Paenibacillus oleatilyticus</name>
    <dbReference type="NCBI Taxonomy" id="2594886"/>
    <lineage>
        <taxon>Bacteria</taxon>
        <taxon>Bacillati</taxon>
        <taxon>Bacillota</taxon>
        <taxon>Bacilli</taxon>
        <taxon>Bacillales</taxon>
        <taxon>Paenibacillaceae</taxon>
        <taxon>Paenibacillus</taxon>
    </lineage>
</organism>
<keyword evidence="5" id="KW-1185">Reference proteome</keyword>
<proteinExistence type="inferred from homology"/>
<dbReference type="PANTHER" id="PTHR11076">
    <property type="entry name" value="DNA REPAIR POLYMERASE UMUC / TRANSFERASE FAMILY MEMBER"/>
    <property type="match status" value="1"/>
</dbReference>
<accession>A0ABV4UZ61</accession>
<dbReference type="SUPFAM" id="SSF100879">
    <property type="entry name" value="Lesion bypass DNA polymerase (Y-family), little finger domain"/>
    <property type="match status" value="1"/>
</dbReference>
<dbReference type="InterPro" id="IPR001126">
    <property type="entry name" value="UmuC"/>
</dbReference>
<dbReference type="InterPro" id="IPR017961">
    <property type="entry name" value="DNA_pol_Y-fam_little_finger"/>
</dbReference>
<keyword evidence="2" id="KW-0460">Magnesium</keyword>
<keyword evidence="2" id="KW-0479">Metal-binding</keyword>
<dbReference type="InterPro" id="IPR043502">
    <property type="entry name" value="DNA/RNA_pol_sf"/>
</dbReference>
<feature type="domain" description="UmuC" evidence="3">
    <location>
        <begin position="5"/>
        <end position="190"/>
    </location>
</feature>
<comment type="catalytic activity">
    <reaction evidence="2">
        <text>DNA(n) + a 2'-deoxyribonucleoside 5'-triphosphate = DNA(n+1) + diphosphate</text>
        <dbReference type="Rhea" id="RHEA:22508"/>
        <dbReference type="Rhea" id="RHEA-COMP:17339"/>
        <dbReference type="Rhea" id="RHEA-COMP:17340"/>
        <dbReference type="ChEBI" id="CHEBI:33019"/>
        <dbReference type="ChEBI" id="CHEBI:61560"/>
        <dbReference type="ChEBI" id="CHEBI:173112"/>
        <dbReference type="EC" id="2.7.7.7"/>
    </reaction>
</comment>
<gene>
    <name evidence="2" type="primary">dinB</name>
    <name evidence="4" type="ORF">ACEU3E_06195</name>
</gene>
<feature type="binding site" evidence="2">
    <location>
        <position position="105"/>
    </location>
    <ligand>
        <name>Mg(2+)</name>
        <dbReference type="ChEBI" id="CHEBI:18420"/>
    </ligand>
</feature>
<dbReference type="InterPro" id="IPR050116">
    <property type="entry name" value="DNA_polymerase-Y"/>
</dbReference>
<comment type="subunit">
    <text evidence="2">Monomer.</text>
</comment>
<evidence type="ECO:0000313" key="5">
    <source>
        <dbReference type="Proteomes" id="UP001575622"/>
    </source>
</evidence>
<dbReference type="InterPro" id="IPR043128">
    <property type="entry name" value="Rev_trsase/Diguanyl_cyclase"/>
</dbReference>
<evidence type="ECO:0000313" key="4">
    <source>
        <dbReference type="EMBL" id="MFB0841750.1"/>
    </source>
</evidence>
<sequence length="418" mass="46168">MKKVIMLADCQSFYASVEKAAHPEYADQPVVVAGDPARRSGIVLTACPIAKSHGVKTAETLGEALGKCPELVVIRPRMRTYIDVSLMITKIYESFSDLVEIFSVDEQFIDVTGSLKYFGSAEEIANQIQTKIMLATGVWSRVGISENKVLAKQACDNFAKKNSEGVFVLPQAEVSRHLWPLPISQMFGVGGRMTNHFLRMGIHTIGDLAKIPLAKFKQMLRARMGKQSDIQAELFWQTANGIDPSPVSPGTFSSGQKAIGHGMTLPVDYSRKEDIEVVLLELSEEVCRRSRAKGYMGRVVSVGANGADYDRPTGFSRQMTLPDSTNITKEVYAAVRSLFHRHWDGQPVRRLGVALTGLASDSIYQLSLFEDREKIRRLEQTTDSIKNRYGSSAILRASSLMASGQARERSAKIGGHYK</sequence>
<keyword evidence="2" id="KW-0808">Transferase</keyword>
<comment type="cofactor">
    <cofactor evidence="2">
        <name>Mg(2+)</name>
        <dbReference type="ChEBI" id="CHEBI:18420"/>
    </cofactor>
    <text evidence="2">Binds 2 magnesium ions per subunit.</text>
</comment>
<dbReference type="PANTHER" id="PTHR11076:SF35">
    <property type="entry name" value="DNA REPAIR PROTEIN HOMOLOG YOBH"/>
    <property type="match status" value="1"/>
</dbReference>
<feature type="site" description="Substrate discrimination" evidence="2">
    <location>
        <position position="14"/>
    </location>
</feature>
<comment type="function">
    <text evidence="2">Poorly processive, error-prone DNA polymerase involved in untargeted mutagenesis. Copies undamaged DNA at stalled replication forks, which arise in vivo from mismatched or misaligned primer ends. These misaligned primers can be extended by PolIV. Exhibits no 3'-5' exonuclease (proofreading) activity. May be involved in translesional synthesis, in conjunction with the beta clamp from PolIII.</text>
</comment>
<dbReference type="Proteomes" id="UP001575622">
    <property type="component" value="Unassembled WGS sequence"/>
</dbReference>
<dbReference type="NCBIfam" id="NF002848">
    <property type="entry name" value="PRK03103.1"/>
    <property type="match status" value="1"/>
</dbReference>
<dbReference type="Pfam" id="PF00817">
    <property type="entry name" value="IMS"/>
    <property type="match status" value="1"/>
</dbReference>
<dbReference type="EMBL" id="JBHDLN010000003">
    <property type="protein sequence ID" value="MFB0841750.1"/>
    <property type="molecule type" value="Genomic_DNA"/>
</dbReference>
<dbReference type="RefSeq" id="WP_373950080.1">
    <property type="nucleotide sequence ID" value="NZ_JBHDLN010000003.1"/>
</dbReference>
<dbReference type="SUPFAM" id="SSF56672">
    <property type="entry name" value="DNA/RNA polymerases"/>
    <property type="match status" value="1"/>
</dbReference>
<keyword evidence="2" id="KW-0238">DNA-binding</keyword>
<dbReference type="HAMAP" id="MF_01113">
    <property type="entry name" value="DNApol_IV"/>
    <property type="match status" value="1"/>
</dbReference>
<dbReference type="Gene3D" id="3.30.70.270">
    <property type="match status" value="1"/>
</dbReference>
<dbReference type="CDD" id="cd03586">
    <property type="entry name" value="PolY_Pol_IV_kappa"/>
    <property type="match status" value="1"/>
</dbReference>
<comment type="similarity">
    <text evidence="1 2">Belongs to the DNA polymerase type-Y family.</text>
</comment>